<comment type="caution">
    <text evidence="1">The sequence shown here is derived from an EMBL/GenBank/DDBJ whole genome shotgun (WGS) entry which is preliminary data.</text>
</comment>
<accession>A0ABT0IEH0</accession>
<protein>
    <recommendedName>
        <fullName evidence="3">Lipoprotein</fullName>
    </recommendedName>
</protein>
<dbReference type="RefSeq" id="WP_248635596.1">
    <property type="nucleotide sequence ID" value="NZ_JALPTH010000020.1"/>
</dbReference>
<evidence type="ECO:0000313" key="1">
    <source>
        <dbReference type="EMBL" id="MCK8679695.1"/>
    </source>
</evidence>
<proteinExistence type="predicted"/>
<evidence type="ECO:0000313" key="2">
    <source>
        <dbReference type="Proteomes" id="UP001522868"/>
    </source>
</evidence>
<sequence length="364" mass="37648">MAISRRAAVLGAAGLLAGGCARHASRDEAAAVRAAVAGRAAPALGGAELASWTLRPTGIRLDGDRATASAELTYRIAGYDTAPVTAARTLDLHRTGGGWRVDADRPAPGAAAQPWDQGPVRARRGARALVLGAGPLPERLAELARAADRAVTAASAAWPEPWARRVLVLLPPSQAAMGALLGRPATAYAGTAAVTTGHTGPGAPADRVVVNPEEYAGLSALGREVVIAHETTHVATRRATTERTPLWLSEGFADWAAWRGRRLAPHEIAPELTRTGPPGTLPGNDAFAFGGDPATLARAYEAAHLACALVAEEWGEAPLRALYRQAGTSGAPTALRSVLGTTPAAFTTRWRAYVREELGPGAGR</sequence>
<organism evidence="1 2">
    <name type="scientific">Streptomyces lichenis</name>
    <dbReference type="NCBI Taxonomy" id="2306967"/>
    <lineage>
        <taxon>Bacteria</taxon>
        <taxon>Bacillati</taxon>
        <taxon>Actinomycetota</taxon>
        <taxon>Actinomycetes</taxon>
        <taxon>Kitasatosporales</taxon>
        <taxon>Streptomycetaceae</taxon>
        <taxon>Streptomyces</taxon>
    </lineage>
</organism>
<dbReference type="Proteomes" id="UP001522868">
    <property type="component" value="Unassembled WGS sequence"/>
</dbReference>
<dbReference type="PROSITE" id="PS51257">
    <property type="entry name" value="PROKAR_LIPOPROTEIN"/>
    <property type="match status" value="1"/>
</dbReference>
<gene>
    <name evidence="1" type="ORF">M1O15_20325</name>
</gene>
<evidence type="ECO:0008006" key="3">
    <source>
        <dbReference type="Google" id="ProtNLM"/>
    </source>
</evidence>
<keyword evidence="2" id="KW-1185">Reference proteome</keyword>
<dbReference type="Gene3D" id="3.10.450.50">
    <property type="match status" value="1"/>
</dbReference>
<name>A0ABT0IEH0_9ACTN</name>
<reference evidence="1 2" key="1">
    <citation type="submission" date="2022-04" db="EMBL/GenBank/DDBJ databases">
        <title>Streptomyces sp. nov. LCR6-01 isolated from Lichen of Dirinaria sp.</title>
        <authorList>
            <person name="Kanchanasin P."/>
            <person name="Tanasupawat S."/>
            <person name="Phongsopitanun W."/>
        </authorList>
    </citation>
    <scope>NUCLEOTIDE SEQUENCE [LARGE SCALE GENOMIC DNA]</scope>
    <source>
        <strain evidence="1 2">LCR6-01</strain>
    </source>
</reference>
<dbReference type="InterPro" id="IPR032710">
    <property type="entry name" value="NTF2-like_dom_sf"/>
</dbReference>
<dbReference type="EMBL" id="JALPTH010000020">
    <property type="protein sequence ID" value="MCK8679695.1"/>
    <property type="molecule type" value="Genomic_DNA"/>
</dbReference>
<dbReference type="SUPFAM" id="SSF54427">
    <property type="entry name" value="NTF2-like"/>
    <property type="match status" value="1"/>
</dbReference>